<dbReference type="Gene3D" id="1.10.10.60">
    <property type="entry name" value="Homeodomain-like"/>
    <property type="match status" value="1"/>
</dbReference>
<feature type="region of interest" description="Disordered" evidence="2">
    <location>
        <begin position="59"/>
        <end position="96"/>
    </location>
</feature>
<evidence type="ECO:0000313" key="4">
    <source>
        <dbReference type="EMBL" id="PEM73249.1"/>
    </source>
</evidence>
<feature type="domain" description="PBSX phage terminase small subunit-like N-terminal" evidence="3">
    <location>
        <begin position="1"/>
        <end position="53"/>
    </location>
</feature>
<feature type="compositionally biased region" description="Basic and acidic residues" evidence="2">
    <location>
        <begin position="59"/>
        <end position="71"/>
    </location>
</feature>
<protein>
    <submittedName>
        <fullName evidence="4">Terminase</fullName>
    </submittedName>
</protein>
<evidence type="ECO:0000256" key="1">
    <source>
        <dbReference type="SAM" id="Coils"/>
    </source>
</evidence>
<dbReference type="InterPro" id="IPR018925">
    <property type="entry name" value="XtmA-like_N"/>
</dbReference>
<accession>A0A2B4NK06</accession>
<proteinExistence type="predicted"/>
<evidence type="ECO:0000256" key="2">
    <source>
        <dbReference type="SAM" id="MobiDB-lite"/>
    </source>
</evidence>
<name>A0A2B4NK06_9BACI</name>
<keyword evidence="1" id="KW-0175">Coiled coil</keyword>
<dbReference type="Pfam" id="PF10668">
    <property type="entry name" value="Phage_terminase"/>
    <property type="match status" value="1"/>
</dbReference>
<dbReference type="RefSeq" id="WP_098128802.1">
    <property type="nucleotide sequence ID" value="NZ_NUDP01000005.1"/>
</dbReference>
<dbReference type="EMBL" id="NUDP01000005">
    <property type="protein sequence ID" value="PEM73249.1"/>
    <property type="molecule type" value="Genomic_DNA"/>
</dbReference>
<evidence type="ECO:0000313" key="5">
    <source>
        <dbReference type="Proteomes" id="UP000219775"/>
    </source>
</evidence>
<sequence>MARQRSPDRDKAFEIYKASKGEKPLVEIAEDLGISEGTVRGWKNKDKWNDKIYGTFRKNEKNAPDNTERSVKTGAPIGNKNAVGNKGGAPKGNSNAVGFGAPKQNANAVTHGLFRKIIPNDDQHAMELLDEIQNHTELDMLFNSIQLQYFNILNSQRIMHVRDKDDMSREVISESEAGESYTVQFAWDKQANLLTAYARAMTTLSSMIERFDKLANVDDERRLKLVQMKTNIEKTQADTDFAQERAAKLKGQKKDTSLLDALIEGRKQYEQNSD</sequence>
<gene>
    <name evidence="4" type="ORF">CN613_01970</name>
</gene>
<organism evidence="4 5">
    <name type="scientific">Bacillus pseudomycoides</name>
    <dbReference type="NCBI Taxonomy" id="64104"/>
    <lineage>
        <taxon>Bacteria</taxon>
        <taxon>Bacillati</taxon>
        <taxon>Bacillota</taxon>
        <taxon>Bacilli</taxon>
        <taxon>Bacillales</taxon>
        <taxon>Bacillaceae</taxon>
        <taxon>Bacillus</taxon>
        <taxon>Bacillus cereus group</taxon>
    </lineage>
</organism>
<evidence type="ECO:0000259" key="3">
    <source>
        <dbReference type="Pfam" id="PF10668"/>
    </source>
</evidence>
<dbReference type="NCBIfam" id="NF040601">
    <property type="entry name" value="TerS_not_xtmA"/>
    <property type="match status" value="1"/>
</dbReference>
<dbReference type="Proteomes" id="UP000219775">
    <property type="component" value="Unassembled WGS sequence"/>
</dbReference>
<comment type="caution">
    <text evidence="4">The sequence shown here is derived from an EMBL/GenBank/DDBJ whole genome shotgun (WGS) entry which is preliminary data.</text>
</comment>
<feature type="coiled-coil region" evidence="1">
    <location>
        <begin position="225"/>
        <end position="252"/>
    </location>
</feature>
<reference evidence="4 5" key="1">
    <citation type="submission" date="2017-09" db="EMBL/GenBank/DDBJ databases">
        <title>Large-scale bioinformatics analysis of Bacillus genomes uncovers conserved roles of natural products in bacterial physiology.</title>
        <authorList>
            <consortium name="Agbiome Team Llc"/>
            <person name="Bleich R.M."/>
            <person name="Grubbs K.J."/>
            <person name="Santa Maria K.C."/>
            <person name="Allen S.E."/>
            <person name="Farag S."/>
            <person name="Shank E.A."/>
            <person name="Bowers A."/>
        </authorList>
    </citation>
    <scope>NUCLEOTIDE SEQUENCE [LARGE SCALE GENOMIC DNA]</scope>
    <source>
        <strain evidence="4 5">AFS009893</strain>
    </source>
</reference>
<dbReference type="AlphaFoldDB" id="A0A2B4NK06"/>